<dbReference type="EMBL" id="PYFT01000001">
    <property type="protein sequence ID" value="PSR53485.1"/>
    <property type="molecule type" value="Genomic_DNA"/>
</dbReference>
<dbReference type="GO" id="GO:0016020">
    <property type="term" value="C:membrane"/>
    <property type="evidence" value="ECO:0007669"/>
    <property type="project" value="UniProtKB-SubCell"/>
</dbReference>
<evidence type="ECO:0000256" key="3">
    <source>
        <dbReference type="ARBA" id="ARBA00022989"/>
    </source>
</evidence>
<keyword evidence="4 5" id="KW-0472">Membrane</keyword>
<dbReference type="AlphaFoldDB" id="A0A2T2YD93"/>
<dbReference type="Pfam" id="PF13564">
    <property type="entry name" value="DoxX_2"/>
    <property type="match status" value="1"/>
</dbReference>
<accession>A0A2T2YD93</accession>
<dbReference type="InterPro" id="IPR016944">
    <property type="entry name" value="UCP030066"/>
</dbReference>
<evidence type="ECO:0000313" key="7">
    <source>
        <dbReference type="Proteomes" id="UP000240357"/>
    </source>
</evidence>
<dbReference type="RefSeq" id="WP_106928158.1">
    <property type="nucleotide sequence ID" value="NZ_PYFT01000001.1"/>
</dbReference>
<dbReference type="Proteomes" id="UP000240357">
    <property type="component" value="Unassembled WGS sequence"/>
</dbReference>
<dbReference type="OrthoDB" id="7960583at2"/>
<dbReference type="InterPro" id="IPR032808">
    <property type="entry name" value="DoxX"/>
</dbReference>
<gene>
    <name evidence="6" type="ORF">AHMF7605_08075</name>
</gene>
<keyword evidence="7" id="KW-1185">Reference proteome</keyword>
<name>A0A2T2YD93_9BACT</name>
<reference evidence="6 7" key="1">
    <citation type="submission" date="2018-03" db="EMBL/GenBank/DDBJ databases">
        <title>Adhaeribacter sp. HMF7605 Genome sequencing and assembly.</title>
        <authorList>
            <person name="Kang H."/>
            <person name="Kang J."/>
            <person name="Cha I."/>
            <person name="Kim H."/>
            <person name="Joh K."/>
        </authorList>
    </citation>
    <scope>NUCLEOTIDE SEQUENCE [LARGE SCALE GENOMIC DNA]</scope>
    <source>
        <strain evidence="6 7">HMF7605</strain>
    </source>
</reference>
<feature type="transmembrane region" description="Helical" evidence="5">
    <location>
        <begin position="97"/>
        <end position="114"/>
    </location>
</feature>
<proteinExistence type="predicted"/>
<evidence type="ECO:0000256" key="5">
    <source>
        <dbReference type="SAM" id="Phobius"/>
    </source>
</evidence>
<sequence length="133" mass="14932">MKILKITYWVTTAVVALMMTYSAYSYLTNPVMQQGFEHLGFPDYFRVELAIAKLIGIIVLLAPVSGRIKEWAYAGFVINFISAFIAHSAVGDPISNRIAPLIFLALLLVSYVTYHKKQSTLETPTYQEKHSLA</sequence>
<keyword evidence="2 5" id="KW-0812">Transmembrane</keyword>
<comment type="subcellular location">
    <subcellularLocation>
        <location evidence="1">Membrane</location>
        <topology evidence="1">Multi-pass membrane protein</topology>
    </subcellularLocation>
</comment>
<organism evidence="6 7">
    <name type="scientific">Adhaeribacter arboris</name>
    <dbReference type="NCBI Taxonomy" id="2072846"/>
    <lineage>
        <taxon>Bacteria</taxon>
        <taxon>Pseudomonadati</taxon>
        <taxon>Bacteroidota</taxon>
        <taxon>Cytophagia</taxon>
        <taxon>Cytophagales</taxon>
        <taxon>Hymenobacteraceae</taxon>
        <taxon>Adhaeribacter</taxon>
    </lineage>
</organism>
<protein>
    <submittedName>
        <fullName evidence="6">DoxX family protein</fullName>
    </submittedName>
</protein>
<feature type="transmembrane region" description="Helical" evidence="5">
    <location>
        <begin position="71"/>
        <end position="91"/>
    </location>
</feature>
<evidence type="ECO:0000256" key="2">
    <source>
        <dbReference type="ARBA" id="ARBA00022692"/>
    </source>
</evidence>
<comment type="caution">
    <text evidence="6">The sequence shown here is derived from an EMBL/GenBank/DDBJ whole genome shotgun (WGS) entry which is preliminary data.</text>
</comment>
<keyword evidence="3 5" id="KW-1133">Transmembrane helix</keyword>
<evidence type="ECO:0000313" key="6">
    <source>
        <dbReference type="EMBL" id="PSR53485.1"/>
    </source>
</evidence>
<evidence type="ECO:0000256" key="1">
    <source>
        <dbReference type="ARBA" id="ARBA00004141"/>
    </source>
</evidence>
<feature type="transmembrane region" description="Helical" evidence="5">
    <location>
        <begin position="44"/>
        <end position="64"/>
    </location>
</feature>
<evidence type="ECO:0000256" key="4">
    <source>
        <dbReference type="ARBA" id="ARBA00023136"/>
    </source>
</evidence>
<dbReference type="PIRSF" id="PIRSF030066">
    <property type="entry name" value="UCP030066"/>
    <property type="match status" value="1"/>
</dbReference>
<feature type="transmembrane region" description="Helical" evidence="5">
    <location>
        <begin position="7"/>
        <end position="24"/>
    </location>
</feature>